<evidence type="ECO:0000256" key="3">
    <source>
        <dbReference type="ARBA" id="ARBA00022603"/>
    </source>
</evidence>
<dbReference type="InterPro" id="IPR013675">
    <property type="entry name" value="Mtase_sm_N"/>
</dbReference>
<dbReference type="GO" id="GO:0052914">
    <property type="term" value="F:16S rRNA (guanine(1207)-N(2))-methyltransferase activity"/>
    <property type="evidence" value="ECO:0007669"/>
    <property type="project" value="UniProtKB-EC"/>
</dbReference>
<dbReference type="EMBL" id="PHHA01000028">
    <property type="protein sequence ID" value="PJG84480.1"/>
    <property type="molecule type" value="Genomic_DNA"/>
</dbReference>
<name>A0A2M8S006_9PAST</name>
<dbReference type="RefSeq" id="WP_100289559.1">
    <property type="nucleotide sequence ID" value="NZ_PHHA01000028.1"/>
</dbReference>
<proteinExistence type="inferred from homology"/>
<evidence type="ECO:0000256" key="4">
    <source>
        <dbReference type="ARBA" id="ARBA00022679"/>
    </source>
</evidence>
<evidence type="ECO:0000313" key="9">
    <source>
        <dbReference type="EMBL" id="PJG84480.1"/>
    </source>
</evidence>
<dbReference type="Pfam" id="PF08468">
    <property type="entry name" value="MTS_N"/>
    <property type="match status" value="1"/>
</dbReference>
<comment type="subunit">
    <text evidence="6">Monomer.</text>
</comment>
<protein>
    <recommendedName>
        <fullName evidence="6">Ribosomal RNA small subunit methyltransferase C</fullName>
        <ecNumber evidence="6">2.1.1.172</ecNumber>
    </recommendedName>
    <alternativeName>
        <fullName evidence="6">16S rRNA m2G1207 methyltransferase</fullName>
    </alternativeName>
    <alternativeName>
        <fullName evidence="6">rRNA (guanine-N(2)-)-methyltransferase RsmC</fullName>
    </alternativeName>
</protein>
<dbReference type="GO" id="GO:0005737">
    <property type="term" value="C:cytoplasm"/>
    <property type="evidence" value="ECO:0007669"/>
    <property type="project" value="UniProtKB-SubCell"/>
</dbReference>
<feature type="domain" description="Methyltransferase small N-terminal" evidence="8">
    <location>
        <begin position="6"/>
        <end position="156"/>
    </location>
</feature>
<keyword evidence="10" id="KW-1185">Reference proteome</keyword>
<dbReference type="GO" id="GO:0003676">
    <property type="term" value="F:nucleic acid binding"/>
    <property type="evidence" value="ECO:0007669"/>
    <property type="project" value="InterPro"/>
</dbReference>
<dbReference type="NCBIfam" id="NF007023">
    <property type="entry name" value="PRK09489.1"/>
    <property type="match status" value="1"/>
</dbReference>
<comment type="caution">
    <text evidence="9">The sequence shown here is derived from an EMBL/GenBank/DDBJ whole genome shotgun (WGS) entry which is preliminary data.</text>
</comment>
<sequence length="333" mass="37151">MLSLESEVLQRHLPFFTHKSVLFAGGINDDFPVQVAQMAKSVTTWSCYFDYVNDVQNKSTVHFGIECQLQADLIVYYWTKNKGEVVFHLLQLLAQSQPGQELLIIGENRCGVRSVEKILAPYGEVAKIDSARRCGLYHFCLKKRPHFALQEYWQCYENPQLGELKVWSLPGVFSATELDMGTALLLSTLDKPIRGKVLDVGCGAGVVGATIAQHNPKANVTLVDIHAMALASAKRTLQENQLSGNVIASDVFSHVSDKFDLIISNPPFHNGIDTAFQVVQNLIEGAKWRLNQGGELRIVANAFLAYPDLLDRYFGHHEVLAKTGKFKVYSVRN</sequence>
<dbReference type="InterPro" id="IPR029063">
    <property type="entry name" value="SAM-dependent_MTases_sf"/>
</dbReference>
<evidence type="ECO:0000259" key="8">
    <source>
        <dbReference type="Pfam" id="PF08468"/>
    </source>
</evidence>
<keyword evidence="4 6" id="KW-0808">Transferase</keyword>
<keyword evidence="1 6" id="KW-0963">Cytoplasm</keyword>
<dbReference type="CDD" id="cd02440">
    <property type="entry name" value="AdoMet_MTases"/>
    <property type="match status" value="1"/>
</dbReference>
<dbReference type="EC" id="2.1.1.172" evidence="6"/>
<dbReference type="Proteomes" id="UP000229329">
    <property type="component" value="Unassembled WGS sequence"/>
</dbReference>
<dbReference type="AlphaFoldDB" id="A0A2M8S006"/>
<evidence type="ECO:0000256" key="1">
    <source>
        <dbReference type="ARBA" id="ARBA00022490"/>
    </source>
</evidence>
<reference evidence="9 10" key="1">
    <citation type="submission" date="2017-11" db="EMBL/GenBank/DDBJ databases">
        <title>Reclassification of Bisgaard taxon 7 as Conservatibacter flavescens gen. nov., sp. nov.</title>
        <authorList>
            <person name="Christensen H."/>
        </authorList>
    </citation>
    <scope>NUCLEOTIDE SEQUENCE [LARGE SCALE GENOMIC DNA]</scope>
    <source>
        <strain evidence="9 10">7_4</strain>
    </source>
</reference>
<dbReference type="InterPro" id="IPR023543">
    <property type="entry name" value="rRNA_ssu_MeTfrase_C"/>
</dbReference>
<evidence type="ECO:0000259" key="7">
    <source>
        <dbReference type="Pfam" id="PF05175"/>
    </source>
</evidence>
<dbReference type="HAMAP" id="MF_01862">
    <property type="entry name" value="16SrRNA_methyltr_C"/>
    <property type="match status" value="1"/>
</dbReference>
<dbReference type="InterPro" id="IPR046977">
    <property type="entry name" value="RsmC/RlmG"/>
</dbReference>
<evidence type="ECO:0000256" key="2">
    <source>
        <dbReference type="ARBA" id="ARBA00022552"/>
    </source>
</evidence>
<feature type="domain" description="Methyltransferase small" evidence="7">
    <location>
        <begin position="163"/>
        <end position="330"/>
    </location>
</feature>
<dbReference type="PANTHER" id="PTHR47816:SF4">
    <property type="entry name" value="RIBOSOMAL RNA SMALL SUBUNIT METHYLTRANSFERASE C"/>
    <property type="match status" value="1"/>
</dbReference>
<dbReference type="InterPro" id="IPR007848">
    <property type="entry name" value="Small_mtfrase_dom"/>
</dbReference>
<dbReference type="Gene3D" id="3.40.50.150">
    <property type="entry name" value="Vaccinia Virus protein VP39"/>
    <property type="match status" value="2"/>
</dbReference>
<comment type="function">
    <text evidence="6">Specifically methylates the guanine in position 1207 of 16S rRNA in the 30S particle.</text>
</comment>
<keyword evidence="2 6" id="KW-0698">rRNA processing</keyword>
<comment type="catalytic activity">
    <reaction evidence="6">
        <text>guanosine(1207) in 16S rRNA + S-adenosyl-L-methionine = N(2)-methylguanosine(1207) in 16S rRNA + S-adenosyl-L-homocysteine + H(+)</text>
        <dbReference type="Rhea" id="RHEA:42736"/>
        <dbReference type="Rhea" id="RHEA-COMP:10213"/>
        <dbReference type="Rhea" id="RHEA-COMP:10214"/>
        <dbReference type="ChEBI" id="CHEBI:15378"/>
        <dbReference type="ChEBI" id="CHEBI:57856"/>
        <dbReference type="ChEBI" id="CHEBI:59789"/>
        <dbReference type="ChEBI" id="CHEBI:74269"/>
        <dbReference type="ChEBI" id="CHEBI:74481"/>
        <dbReference type="EC" id="2.1.1.172"/>
    </reaction>
</comment>
<dbReference type="PANTHER" id="PTHR47816">
    <property type="entry name" value="RIBOSOMAL RNA SMALL SUBUNIT METHYLTRANSFERASE C"/>
    <property type="match status" value="1"/>
</dbReference>
<gene>
    <name evidence="6" type="primary">rsmC</name>
    <name evidence="9" type="ORF">CVP05_10685</name>
</gene>
<evidence type="ECO:0000256" key="5">
    <source>
        <dbReference type="ARBA" id="ARBA00022691"/>
    </source>
</evidence>
<evidence type="ECO:0000256" key="6">
    <source>
        <dbReference type="HAMAP-Rule" id="MF_01862"/>
    </source>
</evidence>
<dbReference type="InterPro" id="IPR002052">
    <property type="entry name" value="DNA_methylase_N6_adenine_CS"/>
</dbReference>
<keyword evidence="3 6" id="KW-0489">Methyltransferase</keyword>
<comment type="similarity">
    <text evidence="6">Belongs to the methyltransferase superfamily. RsmC family.</text>
</comment>
<comment type="subcellular location">
    <subcellularLocation>
        <location evidence="6">Cytoplasm</location>
    </subcellularLocation>
</comment>
<organism evidence="9 10">
    <name type="scientific">Conservatibacter flavescens</name>
    <dbReference type="NCBI Taxonomy" id="28161"/>
    <lineage>
        <taxon>Bacteria</taxon>
        <taxon>Pseudomonadati</taxon>
        <taxon>Pseudomonadota</taxon>
        <taxon>Gammaproteobacteria</taxon>
        <taxon>Pasteurellales</taxon>
        <taxon>Pasteurellaceae</taxon>
        <taxon>Conservatibacter</taxon>
    </lineage>
</organism>
<dbReference type="Pfam" id="PF05175">
    <property type="entry name" value="MTS"/>
    <property type="match status" value="1"/>
</dbReference>
<keyword evidence="5 6" id="KW-0949">S-adenosyl-L-methionine</keyword>
<dbReference type="SUPFAM" id="SSF53335">
    <property type="entry name" value="S-adenosyl-L-methionine-dependent methyltransferases"/>
    <property type="match status" value="1"/>
</dbReference>
<accession>A0A2M8S006</accession>
<dbReference type="PROSITE" id="PS00092">
    <property type="entry name" value="N6_MTASE"/>
    <property type="match status" value="1"/>
</dbReference>
<dbReference type="OrthoDB" id="9816072at2"/>
<evidence type="ECO:0000313" key="10">
    <source>
        <dbReference type="Proteomes" id="UP000229329"/>
    </source>
</evidence>